<evidence type="ECO:0000256" key="2">
    <source>
        <dbReference type="ARBA" id="ARBA00022741"/>
    </source>
</evidence>
<accession>A0ABD7BK96</accession>
<dbReference type="GO" id="GO:0016301">
    <property type="term" value="F:kinase activity"/>
    <property type="evidence" value="ECO:0007669"/>
    <property type="project" value="UniProtKB-KW"/>
</dbReference>
<dbReference type="PROSITE" id="PS50011">
    <property type="entry name" value="PROTEIN_KINASE_DOM"/>
    <property type="match status" value="1"/>
</dbReference>
<dbReference type="InterPro" id="IPR008271">
    <property type="entry name" value="Ser/Thr_kinase_AS"/>
</dbReference>
<organism evidence="7 8">
    <name type="scientific">Pseudomonas putida</name>
    <name type="common">Arthrobacter siderocapsulatus</name>
    <dbReference type="NCBI Taxonomy" id="303"/>
    <lineage>
        <taxon>Bacteria</taxon>
        <taxon>Pseudomonadati</taxon>
        <taxon>Pseudomonadota</taxon>
        <taxon>Gammaproteobacteria</taxon>
        <taxon>Pseudomonadales</taxon>
        <taxon>Pseudomonadaceae</taxon>
        <taxon>Pseudomonas</taxon>
    </lineage>
</organism>
<proteinExistence type="inferred from homology"/>
<dbReference type="SUPFAM" id="SSF56112">
    <property type="entry name" value="Protein kinase-like (PK-like)"/>
    <property type="match status" value="1"/>
</dbReference>
<keyword evidence="3 7" id="KW-0418">Kinase</keyword>
<evidence type="ECO:0000256" key="4">
    <source>
        <dbReference type="ARBA" id="ARBA00022840"/>
    </source>
</evidence>
<dbReference type="AlphaFoldDB" id="A0ABD7BK96"/>
<name>A0ABD7BK96_PSEPU</name>
<dbReference type="SMART" id="SM00220">
    <property type="entry name" value="S_TKc"/>
    <property type="match status" value="1"/>
</dbReference>
<reference evidence="7 8" key="1">
    <citation type="submission" date="2020-09" db="EMBL/GenBank/DDBJ databases">
        <title>Co-existence of a novel multidrug-resistance efflux pump with carbapenem resistance gene blaVIM-2 in one megaplasmid in Pseudomonas putida.</title>
        <authorList>
            <person name="Peng K."/>
            <person name="Li R."/>
        </authorList>
    </citation>
    <scope>NUCLEOTIDE SEQUENCE [LARGE SCALE GENOMIC DNA]</scope>
    <source>
        <strain evidence="7 8">ZXPA-20</strain>
    </source>
</reference>
<evidence type="ECO:0000313" key="8">
    <source>
        <dbReference type="Proteomes" id="UP000516786"/>
    </source>
</evidence>
<sequence length="355" mass="40403">MQPPFFYDLDDDKQELMLEVALGNRGVVVSRLNGMCGDIFIFDQGERVFPRYVCAKVPRKHRTASIEEVNKRFVEELDLQLRFSQHSLVHWCFDLREVLGAPVALFRYWDGDLRNYMAGNSDITKLSLIAYCCSGLMHCYARGLVAHQDLKPANIFVRNFRKGSSELPDLDIYQVALIADFGLANACIKVPAVFEGSRPYMAPEQWNKSQLSEKTDVFALGVILHELMTEGFHPAGVRTEEVWPSAIPGNSTKWTRSESWKKWIARNCPLEAPVELSADVMILIERTLSIDPGSRPGMAELKDLILDLINLRCGQAHLQLEALIKHFDNNASKGSLEDEWPYVANVWQHFQKRFG</sequence>
<dbReference type="GO" id="GO:0005524">
    <property type="term" value="F:ATP binding"/>
    <property type="evidence" value="ECO:0007669"/>
    <property type="project" value="UniProtKB-KW"/>
</dbReference>
<feature type="domain" description="Protein kinase" evidence="6">
    <location>
        <begin position="14"/>
        <end position="306"/>
    </location>
</feature>
<evidence type="ECO:0000256" key="1">
    <source>
        <dbReference type="ARBA" id="ARBA00022679"/>
    </source>
</evidence>
<dbReference type="Proteomes" id="UP000516786">
    <property type="component" value="Chromosome"/>
</dbReference>
<dbReference type="Pfam" id="PF00069">
    <property type="entry name" value="Pkinase"/>
    <property type="match status" value="1"/>
</dbReference>
<dbReference type="PROSITE" id="PS00108">
    <property type="entry name" value="PROTEIN_KINASE_ST"/>
    <property type="match status" value="1"/>
</dbReference>
<dbReference type="RefSeq" id="WP_191087750.1">
    <property type="nucleotide sequence ID" value="NZ_CP061723.1"/>
</dbReference>
<comment type="similarity">
    <text evidence="5">Belongs to the protein kinase superfamily. Ser/Thr protein kinase family. GCN2 subfamily.</text>
</comment>
<keyword evidence="4" id="KW-0067">ATP-binding</keyword>
<dbReference type="InterPro" id="IPR000719">
    <property type="entry name" value="Prot_kinase_dom"/>
</dbReference>
<keyword evidence="1" id="KW-0808">Transferase</keyword>
<dbReference type="Gene3D" id="1.10.510.10">
    <property type="entry name" value="Transferase(Phosphotransferase) domain 1"/>
    <property type="match status" value="1"/>
</dbReference>
<evidence type="ECO:0000256" key="5">
    <source>
        <dbReference type="ARBA" id="ARBA00037982"/>
    </source>
</evidence>
<dbReference type="PANTHER" id="PTHR11042">
    <property type="entry name" value="EUKARYOTIC TRANSLATION INITIATION FACTOR 2-ALPHA KINASE EIF2-ALPHA KINASE -RELATED"/>
    <property type="match status" value="1"/>
</dbReference>
<gene>
    <name evidence="7" type="ORF">ID616_14155</name>
</gene>
<evidence type="ECO:0000256" key="3">
    <source>
        <dbReference type="ARBA" id="ARBA00022777"/>
    </source>
</evidence>
<protein>
    <submittedName>
        <fullName evidence="7">Protein kinase</fullName>
    </submittedName>
</protein>
<evidence type="ECO:0000313" key="7">
    <source>
        <dbReference type="EMBL" id="QOD00758.1"/>
    </source>
</evidence>
<evidence type="ECO:0000259" key="6">
    <source>
        <dbReference type="PROSITE" id="PS50011"/>
    </source>
</evidence>
<dbReference type="InterPro" id="IPR050339">
    <property type="entry name" value="CC_SR_Kinase"/>
</dbReference>
<keyword evidence="2" id="KW-0547">Nucleotide-binding</keyword>
<dbReference type="EMBL" id="CP061723">
    <property type="protein sequence ID" value="QOD00758.1"/>
    <property type="molecule type" value="Genomic_DNA"/>
</dbReference>
<dbReference type="InterPro" id="IPR011009">
    <property type="entry name" value="Kinase-like_dom_sf"/>
</dbReference>